<organism evidence="1 2">
    <name type="scientific">Acinetobacter calcoaceticus</name>
    <dbReference type="NCBI Taxonomy" id="471"/>
    <lineage>
        <taxon>Bacteria</taxon>
        <taxon>Pseudomonadati</taxon>
        <taxon>Pseudomonadota</taxon>
        <taxon>Gammaproteobacteria</taxon>
        <taxon>Moraxellales</taxon>
        <taxon>Moraxellaceae</taxon>
        <taxon>Acinetobacter</taxon>
        <taxon>Acinetobacter calcoaceticus/baumannii complex</taxon>
    </lineage>
</organism>
<gene>
    <name evidence="1" type="ORF">EC844_13233</name>
</gene>
<comment type="caution">
    <text evidence="1">The sequence shown here is derived from an EMBL/GenBank/DDBJ whole genome shotgun (WGS) entry which is preliminary data.</text>
</comment>
<dbReference type="EMBL" id="SLVJ01000032">
    <property type="protein sequence ID" value="TCM60506.1"/>
    <property type="molecule type" value="Genomic_DNA"/>
</dbReference>
<sequence length="272" mass="32339">MIELKLFRKFKKQPYSLYKTINKITVIQLKQMYSIYEKYYENTSYELFESDFLQKTGIFLIFDPQNNIVGFSTVVERDFLIDGQAQYAFFSGDTIIEKKYWGSHALQRSMARYILTYKMKHPTRPVYWMLISKGFKTYLLLANNYYTYYPNVENKHSHLKHLIEAYCVQYFDEYYNPQTGLLNFGEDYQALKASVAPIQHEMRIKNKNIDFFESVNPTWIQGTELPCIGEISWKDLYRRLRSSKKKPTVQATIEQHPSILRKATEFIADKVA</sequence>
<dbReference type="Proteomes" id="UP000294963">
    <property type="component" value="Unassembled WGS sequence"/>
</dbReference>
<keyword evidence="2" id="KW-1185">Reference proteome</keyword>
<proteinExistence type="predicted"/>
<protein>
    <submittedName>
        <fullName evidence="1">Uncharacterized protein</fullName>
    </submittedName>
</protein>
<accession>A0A4R1XC32</accession>
<dbReference type="AlphaFoldDB" id="A0A4R1XC32"/>
<evidence type="ECO:0000313" key="1">
    <source>
        <dbReference type="EMBL" id="TCM60506.1"/>
    </source>
</evidence>
<reference evidence="1 2" key="1">
    <citation type="submission" date="2019-03" db="EMBL/GenBank/DDBJ databases">
        <title>Genomic analyses of the natural microbiome of Caenorhabditis elegans.</title>
        <authorList>
            <person name="Samuel B."/>
        </authorList>
    </citation>
    <scope>NUCLEOTIDE SEQUENCE [LARGE SCALE GENOMIC DNA]</scope>
    <source>
        <strain evidence="1 2">JUb89</strain>
    </source>
</reference>
<evidence type="ECO:0000313" key="2">
    <source>
        <dbReference type="Proteomes" id="UP000294963"/>
    </source>
</evidence>
<name>A0A4R1XC32_ACICA</name>